<dbReference type="InterPro" id="IPR027484">
    <property type="entry name" value="PInositol-4-P-5-kinase_N"/>
</dbReference>
<dbReference type="PANTHER" id="PTHR23086">
    <property type="entry name" value="PHOSPHATIDYLINOSITOL-4-PHOSPHATE 5-KINASE"/>
    <property type="match status" value="1"/>
</dbReference>
<dbReference type="GO" id="GO:0046854">
    <property type="term" value="P:phosphatidylinositol phosphate biosynthetic process"/>
    <property type="evidence" value="ECO:0007669"/>
    <property type="project" value="TreeGrafter"/>
</dbReference>
<dbReference type="Gene3D" id="3.30.810.10">
    <property type="entry name" value="2-Layer Sandwich"/>
    <property type="match status" value="1"/>
</dbReference>
<dbReference type="InterPro" id="IPR023610">
    <property type="entry name" value="PInositol-4/5-P-5/4-kinase"/>
</dbReference>
<sequence>MQNSKIRKRIVVSDACINDIDGLILLGLITLDIIITLHFIFSIFLENGQINSFICQFNGYLTASTFVASISYNISLSHCILRTLPSDQCKSQKSGWIYHLFSLSAGFVYISLAALFDDIGEGVMITCAMGYGTSIERRQYDQLGKNTLLWPYLQHACLQHYLGSKVSIFFFMFISGYAHLLTFVMQMNKSTYLRIAMMSVGMMNSIIRITADPYLRSKLYIYFCVSDKQTTQQESREIMIRTGNRILMDTTFSGNIRETEDLTEDRNNLSVSQEYNHSSDDDRIKMMDLMARGGDSSILEQPSQVHLEHLPTFVLLQENNIVENLKNRYAAMVYHFDKTSEEEIARINRKSQTHKNNRKLSRQIKINDLKGGSAQFSQKQRDKNKISRSFHATSIKQFQQQQEVNIFKYKIEEYQSKIFSQIRRQFGVLNNQIIYSFNPEENMEIFRRVLNEEQAGRSGKKVFKTHDKAFILKDINSIEKYELLDLAKSYSDHIFKNEDTLLARILGMFSFKVQNQKKQYFILMQNLDYLPSNKVIFRYDLKFSEVNRQKIVSEQILNTVIDILINRHQNIKEIINLKSYSLPQLICTDGEEIEMKTEISHVNIMENFNNKADQQSLDDYKPNQKKLNIFKHNTLHIKENSLRQVFFSQSPQIASVSKHKSPVSQLESLQLNSSAIVYSHRQKDSIYSSRQDANSSSHHQQTNNINNHNSSNTITLTLAQENQLLDALKLLKDIDFQNMHKQIILRNKSLLNLQLFLQQIQRDVLYLSDQNIMDYSLLLIIAKNDRKVKNLIRQNQLKNRFVFVTQNKNYVVLVGLIDYLQIFNFQRVIQGQAQKIWSYLKSKSLKQISCVEPIAYQERFLKGVTKIFRIDSNEENSQ</sequence>
<dbReference type="Pfam" id="PF01504">
    <property type="entry name" value="PIP5K"/>
    <property type="match status" value="2"/>
</dbReference>
<dbReference type="InterPro" id="IPR002498">
    <property type="entry name" value="PInositol-4-P-4/5-kinase_core"/>
</dbReference>
<dbReference type="InParanoid" id="A0A078BDF2"/>
<reference evidence="5 6" key="1">
    <citation type="submission" date="2014-06" db="EMBL/GenBank/DDBJ databases">
        <authorList>
            <person name="Swart Estienne"/>
        </authorList>
    </citation>
    <scope>NUCLEOTIDE SEQUENCE [LARGE SCALE GENOMIC DNA]</scope>
    <source>
        <strain evidence="5 6">130c</strain>
    </source>
</reference>
<evidence type="ECO:0000256" key="3">
    <source>
        <dbReference type="SAM" id="Phobius"/>
    </source>
</evidence>
<keyword evidence="1 5" id="KW-0418">Kinase</keyword>
<evidence type="ECO:0000256" key="1">
    <source>
        <dbReference type="PROSITE-ProRule" id="PRU00781"/>
    </source>
</evidence>
<dbReference type="EMBL" id="CCKQ01019605">
    <property type="protein sequence ID" value="CDW91623.1"/>
    <property type="molecule type" value="Genomic_DNA"/>
</dbReference>
<keyword evidence="1" id="KW-0547">Nucleotide-binding</keyword>
<keyword evidence="6" id="KW-1185">Reference proteome</keyword>
<feature type="domain" description="PIPK" evidence="4">
    <location>
        <begin position="348"/>
        <end position="868"/>
    </location>
</feature>
<feature type="transmembrane region" description="Helical" evidence="3">
    <location>
        <begin position="168"/>
        <end position="185"/>
    </location>
</feature>
<feature type="transmembrane region" description="Helical" evidence="3">
    <location>
        <begin position="57"/>
        <end position="75"/>
    </location>
</feature>
<evidence type="ECO:0000259" key="4">
    <source>
        <dbReference type="PROSITE" id="PS51455"/>
    </source>
</evidence>
<dbReference type="GO" id="GO:0016308">
    <property type="term" value="F:1-phosphatidylinositol-4-phosphate 5-kinase activity"/>
    <property type="evidence" value="ECO:0007669"/>
    <property type="project" value="TreeGrafter"/>
</dbReference>
<keyword evidence="3" id="KW-0812">Transmembrane</keyword>
<proteinExistence type="predicted"/>
<feature type="transmembrane region" description="Helical" evidence="3">
    <location>
        <begin position="192"/>
        <end position="211"/>
    </location>
</feature>
<accession>A0A078BDF2</accession>
<dbReference type="OrthoDB" id="20783at2759"/>
<dbReference type="PANTHER" id="PTHR23086:SF8">
    <property type="entry name" value="PHOSPHATIDYLINOSITOL 5-PHOSPHATE 4-KINASE, ISOFORM A"/>
    <property type="match status" value="1"/>
</dbReference>
<feature type="transmembrane region" description="Helical" evidence="3">
    <location>
        <begin position="96"/>
        <end position="116"/>
    </location>
</feature>
<dbReference type="SMART" id="SM00330">
    <property type="entry name" value="PIPKc"/>
    <property type="match status" value="1"/>
</dbReference>
<feature type="transmembrane region" description="Helical" evidence="3">
    <location>
        <begin position="20"/>
        <end position="45"/>
    </location>
</feature>
<evidence type="ECO:0000256" key="2">
    <source>
        <dbReference type="SAM" id="MobiDB-lite"/>
    </source>
</evidence>
<protein>
    <submittedName>
        <fullName evidence="5">Phosphatidylinositol 4-phosphate 5-kinase-like protein 1</fullName>
    </submittedName>
</protein>
<evidence type="ECO:0000313" key="5">
    <source>
        <dbReference type="EMBL" id="CDW91623.1"/>
    </source>
</evidence>
<keyword evidence="3" id="KW-0472">Membrane</keyword>
<dbReference type="AlphaFoldDB" id="A0A078BDF2"/>
<dbReference type="GO" id="GO:0005524">
    <property type="term" value="F:ATP binding"/>
    <property type="evidence" value="ECO:0007669"/>
    <property type="project" value="UniProtKB-UniRule"/>
</dbReference>
<dbReference type="Proteomes" id="UP000039865">
    <property type="component" value="Unassembled WGS sequence"/>
</dbReference>
<keyword evidence="1" id="KW-0067">ATP-binding</keyword>
<name>A0A078BDF2_STYLE</name>
<feature type="region of interest" description="Disordered" evidence="2">
    <location>
        <begin position="687"/>
        <end position="709"/>
    </location>
</feature>
<dbReference type="Gene3D" id="3.30.800.10">
    <property type="entry name" value="Phosphatidylinositol Phosphate Kinase II Beta"/>
    <property type="match status" value="1"/>
</dbReference>
<dbReference type="InterPro" id="IPR027483">
    <property type="entry name" value="PInositol-4-P-4/5-kinase_C_sf"/>
</dbReference>
<keyword evidence="1" id="KW-0808">Transferase</keyword>
<feature type="compositionally biased region" description="Low complexity" evidence="2">
    <location>
        <begin position="694"/>
        <end position="709"/>
    </location>
</feature>
<organism evidence="5 6">
    <name type="scientific">Stylonychia lemnae</name>
    <name type="common">Ciliate</name>
    <dbReference type="NCBI Taxonomy" id="5949"/>
    <lineage>
        <taxon>Eukaryota</taxon>
        <taxon>Sar</taxon>
        <taxon>Alveolata</taxon>
        <taxon>Ciliophora</taxon>
        <taxon>Intramacronucleata</taxon>
        <taxon>Spirotrichea</taxon>
        <taxon>Stichotrichia</taxon>
        <taxon>Sporadotrichida</taxon>
        <taxon>Oxytrichidae</taxon>
        <taxon>Stylonychinae</taxon>
        <taxon>Stylonychia</taxon>
    </lineage>
</organism>
<evidence type="ECO:0000313" key="6">
    <source>
        <dbReference type="Proteomes" id="UP000039865"/>
    </source>
</evidence>
<dbReference type="GO" id="GO:0005886">
    <property type="term" value="C:plasma membrane"/>
    <property type="evidence" value="ECO:0007669"/>
    <property type="project" value="TreeGrafter"/>
</dbReference>
<gene>
    <name evidence="5" type="primary">Contig11854.g12679</name>
    <name evidence="5" type="ORF">STYLEM_20781</name>
</gene>
<keyword evidence="3" id="KW-1133">Transmembrane helix</keyword>
<dbReference type="PROSITE" id="PS51455">
    <property type="entry name" value="PIPK"/>
    <property type="match status" value="1"/>
</dbReference>
<dbReference type="SUPFAM" id="SSF56104">
    <property type="entry name" value="SAICAR synthase-like"/>
    <property type="match status" value="2"/>
</dbReference>